<dbReference type="EMBL" id="DXHX01000117">
    <property type="protein sequence ID" value="HIV74896.1"/>
    <property type="molecule type" value="Genomic_DNA"/>
</dbReference>
<dbReference type="AlphaFoldDB" id="A0A9D1PM15"/>
<dbReference type="InterPro" id="IPR004437">
    <property type="entry name" value="ParB/RepB/Spo0J"/>
</dbReference>
<dbReference type="GO" id="GO:0003677">
    <property type="term" value="F:DNA binding"/>
    <property type="evidence" value="ECO:0007669"/>
    <property type="project" value="UniProtKB-KW"/>
</dbReference>
<dbReference type="FunFam" id="1.10.10.2830:FF:000001">
    <property type="entry name" value="Chromosome partitioning protein ParB"/>
    <property type="match status" value="1"/>
</dbReference>
<dbReference type="InterPro" id="IPR041468">
    <property type="entry name" value="HTH_ParB/Spo0J"/>
</dbReference>
<accession>A0A9D1PM15</accession>
<keyword evidence="6" id="KW-0717">Septation</keyword>
<dbReference type="SMART" id="SM00470">
    <property type="entry name" value="ParB"/>
    <property type="match status" value="1"/>
</dbReference>
<dbReference type="NCBIfam" id="TIGR00180">
    <property type="entry name" value="parB_part"/>
    <property type="match status" value="1"/>
</dbReference>
<dbReference type="GO" id="GO:0005694">
    <property type="term" value="C:chromosome"/>
    <property type="evidence" value="ECO:0007669"/>
    <property type="project" value="TreeGrafter"/>
</dbReference>
<dbReference type="Gene3D" id="3.90.1530.30">
    <property type="match status" value="1"/>
</dbReference>
<evidence type="ECO:0000256" key="4">
    <source>
        <dbReference type="ARBA" id="ARBA00022618"/>
    </source>
</evidence>
<dbReference type="CDD" id="cd16393">
    <property type="entry name" value="SPO0J_N"/>
    <property type="match status" value="1"/>
</dbReference>
<dbReference type="GO" id="GO:0000917">
    <property type="term" value="P:division septum assembly"/>
    <property type="evidence" value="ECO:0007669"/>
    <property type="project" value="UniProtKB-KW"/>
</dbReference>
<evidence type="ECO:0000256" key="6">
    <source>
        <dbReference type="ARBA" id="ARBA00023210"/>
    </source>
</evidence>
<evidence type="ECO:0000256" key="3">
    <source>
        <dbReference type="ARBA" id="ARBA00022490"/>
    </source>
</evidence>
<dbReference type="GO" id="GO:0007059">
    <property type="term" value="P:chromosome segregation"/>
    <property type="evidence" value="ECO:0007669"/>
    <property type="project" value="TreeGrafter"/>
</dbReference>
<dbReference type="NCBIfam" id="TIGR04285">
    <property type="entry name" value="nucleoid_noc"/>
    <property type="match status" value="1"/>
</dbReference>
<evidence type="ECO:0000313" key="9">
    <source>
        <dbReference type="EMBL" id="HIV74896.1"/>
    </source>
</evidence>
<feature type="domain" description="ParB-like N-terminal" evidence="8">
    <location>
        <begin position="27"/>
        <end position="117"/>
    </location>
</feature>
<dbReference type="Gene3D" id="1.10.10.2830">
    <property type="match status" value="1"/>
</dbReference>
<evidence type="ECO:0000259" key="8">
    <source>
        <dbReference type="SMART" id="SM00470"/>
    </source>
</evidence>
<dbReference type="GO" id="GO:0009295">
    <property type="term" value="C:nucleoid"/>
    <property type="evidence" value="ECO:0007669"/>
    <property type="project" value="UniProtKB-SubCell"/>
</dbReference>
<dbReference type="InterPro" id="IPR050336">
    <property type="entry name" value="Chromosome_partition/occlusion"/>
</dbReference>
<dbReference type="Pfam" id="PF02195">
    <property type="entry name" value="ParB_N"/>
    <property type="match status" value="1"/>
</dbReference>
<comment type="similarity">
    <text evidence="2">Belongs to the ParB family.</text>
</comment>
<dbReference type="SUPFAM" id="SSF110849">
    <property type="entry name" value="ParB/Sulfiredoxin"/>
    <property type="match status" value="1"/>
</dbReference>
<sequence>MLQSFNRLFTSGNKTEDKIVNNQEDVVQLDVAQVVPNEYQPRTLFDDEKIKELAQTLQTHGMIQPIVVRKKDEETYEVIAGERRLRAAKSLGWERISAIIRNLSDTETASIALIENIQREELSVIEEAKAYEQLLAMHELTQEALAQRLGKSQSTVANRIRLLSLPERVQEALMERVITERHARALMKLKEEALILVYFDQVIENELNVRETEELVNAHFETEEEEKPKKRRKAKFVSKDIRIATNTIKQSLKMIKDTGIDVESEEEELDDYYQITIRVKKEKN</sequence>
<proteinExistence type="inferred from homology"/>
<evidence type="ECO:0000256" key="2">
    <source>
        <dbReference type="ARBA" id="ARBA00006295"/>
    </source>
</evidence>
<dbReference type="PANTHER" id="PTHR33375">
    <property type="entry name" value="CHROMOSOME-PARTITIONING PROTEIN PARB-RELATED"/>
    <property type="match status" value="1"/>
</dbReference>
<comment type="caution">
    <text evidence="9">The sequence shown here is derived from an EMBL/GenBank/DDBJ whole genome shotgun (WGS) entry which is preliminary data.</text>
</comment>
<gene>
    <name evidence="9" type="primary">noc</name>
    <name evidence="9" type="ORF">H9895_07470</name>
</gene>
<dbReference type="PANTHER" id="PTHR33375:SF8">
    <property type="entry name" value="NUCLEOID OCCLUSION PROTEIN"/>
    <property type="match status" value="1"/>
</dbReference>
<dbReference type="InterPro" id="IPR003115">
    <property type="entry name" value="ParB_N"/>
</dbReference>
<name>A0A9D1PM15_9BACI</name>
<dbReference type="SUPFAM" id="SSF109709">
    <property type="entry name" value="KorB DNA-binding domain-like"/>
    <property type="match status" value="1"/>
</dbReference>
<reference evidence="9" key="2">
    <citation type="submission" date="2021-04" db="EMBL/GenBank/DDBJ databases">
        <authorList>
            <person name="Gilroy R."/>
        </authorList>
    </citation>
    <scope>NUCLEOTIDE SEQUENCE</scope>
    <source>
        <strain evidence="9">CHK169-2315</strain>
    </source>
</reference>
<keyword evidence="7" id="KW-0131">Cell cycle</keyword>
<comment type="subcellular location">
    <subcellularLocation>
        <location evidence="1">Cytoplasm</location>
        <location evidence="1">Nucleoid</location>
    </subcellularLocation>
</comment>
<evidence type="ECO:0000256" key="1">
    <source>
        <dbReference type="ARBA" id="ARBA00004453"/>
    </source>
</evidence>
<dbReference type="GO" id="GO:0045881">
    <property type="term" value="P:positive regulation of sporulation resulting in formation of a cellular spore"/>
    <property type="evidence" value="ECO:0007669"/>
    <property type="project" value="TreeGrafter"/>
</dbReference>
<evidence type="ECO:0000256" key="5">
    <source>
        <dbReference type="ARBA" id="ARBA00023125"/>
    </source>
</evidence>
<protein>
    <submittedName>
        <fullName evidence="9">Nucleoid occlusion protein</fullName>
    </submittedName>
</protein>
<reference evidence="9" key="1">
    <citation type="journal article" date="2021" name="PeerJ">
        <title>Extensive microbial diversity within the chicken gut microbiome revealed by metagenomics and culture.</title>
        <authorList>
            <person name="Gilroy R."/>
            <person name="Ravi A."/>
            <person name="Getino M."/>
            <person name="Pursley I."/>
            <person name="Horton D.L."/>
            <person name="Alikhan N.F."/>
            <person name="Baker D."/>
            <person name="Gharbi K."/>
            <person name="Hall N."/>
            <person name="Watson M."/>
            <person name="Adriaenssens E.M."/>
            <person name="Foster-Nyarko E."/>
            <person name="Jarju S."/>
            <person name="Secka A."/>
            <person name="Antonio M."/>
            <person name="Oren A."/>
            <person name="Chaudhuri R.R."/>
            <person name="La Ragione R."/>
            <person name="Hildebrand F."/>
            <person name="Pallen M.J."/>
        </authorList>
    </citation>
    <scope>NUCLEOTIDE SEQUENCE</scope>
    <source>
        <strain evidence="9">CHK169-2315</strain>
    </source>
</reference>
<dbReference type="Pfam" id="PF17762">
    <property type="entry name" value="HTH_ParB"/>
    <property type="match status" value="1"/>
</dbReference>
<keyword evidence="4" id="KW-0132">Cell division</keyword>
<keyword evidence="3" id="KW-0963">Cytoplasm</keyword>
<dbReference type="InterPro" id="IPR036086">
    <property type="entry name" value="ParB/Sulfiredoxin_sf"/>
</dbReference>
<evidence type="ECO:0000256" key="7">
    <source>
        <dbReference type="ARBA" id="ARBA00023306"/>
    </source>
</evidence>
<dbReference type="FunFam" id="3.90.1530.30:FF:000001">
    <property type="entry name" value="Chromosome partitioning protein ParB"/>
    <property type="match status" value="1"/>
</dbReference>
<dbReference type="Proteomes" id="UP000823937">
    <property type="component" value="Unassembled WGS sequence"/>
</dbReference>
<evidence type="ECO:0000313" key="10">
    <source>
        <dbReference type="Proteomes" id="UP000823937"/>
    </source>
</evidence>
<dbReference type="InterPro" id="IPR023705">
    <property type="entry name" value="Nucleoid_occlusion_protein"/>
</dbReference>
<keyword evidence="5" id="KW-0238">DNA-binding</keyword>
<organism evidence="9 10">
    <name type="scientific">Candidatus Pseudogracilibacillus intestinigallinarum</name>
    <dbReference type="NCBI Taxonomy" id="2838742"/>
    <lineage>
        <taxon>Bacteria</taxon>
        <taxon>Bacillati</taxon>
        <taxon>Bacillota</taxon>
        <taxon>Bacilli</taxon>
        <taxon>Bacillales</taxon>
        <taxon>Bacillaceae</taxon>
        <taxon>Pseudogracilibacillus</taxon>
    </lineage>
</organism>